<dbReference type="AlphaFoldDB" id="A0A062ULJ7"/>
<evidence type="ECO:0000313" key="2">
    <source>
        <dbReference type="EMBL" id="KCZ57469.1"/>
    </source>
</evidence>
<gene>
    <name evidence="2" type="ORF">HY30_04680</name>
</gene>
<feature type="domain" description="Flagellin C-terminal" evidence="1">
    <location>
        <begin position="251"/>
        <end position="326"/>
    </location>
</feature>
<dbReference type="Proteomes" id="UP000027190">
    <property type="component" value="Unassembled WGS sequence"/>
</dbReference>
<protein>
    <recommendedName>
        <fullName evidence="1">Flagellin C-terminal domain-containing protein</fullName>
    </recommendedName>
</protein>
<dbReference type="STRING" id="1280947.HY30_04680"/>
<keyword evidence="3" id="KW-1185">Reference proteome</keyword>
<comment type="caution">
    <text evidence="2">The sequence shown here is derived from an EMBL/GenBank/DDBJ whole genome shotgun (WGS) entry which is preliminary data.</text>
</comment>
<dbReference type="eggNOG" id="COG1344">
    <property type="taxonomic scope" value="Bacteria"/>
</dbReference>
<dbReference type="InterPro" id="IPR046358">
    <property type="entry name" value="Flagellin_C"/>
</dbReference>
<evidence type="ECO:0000259" key="1">
    <source>
        <dbReference type="Pfam" id="PF00700"/>
    </source>
</evidence>
<accession>A0A062ULJ7</accession>
<organism evidence="2 3">
    <name type="scientific">Hyphomonas chukchiensis</name>
    <dbReference type="NCBI Taxonomy" id="1280947"/>
    <lineage>
        <taxon>Bacteria</taxon>
        <taxon>Pseudomonadati</taxon>
        <taxon>Pseudomonadota</taxon>
        <taxon>Alphaproteobacteria</taxon>
        <taxon>Hyphomonadales</taxon>
        <taxon>Hyphomonadaceae</taxon>
        <taxon>Hyphomonas</taxon>
    </lineage>
</organism>
<dbReference type="Gene3D" id="1.20.1330.10">
    <property type="entry name" value="f41 fragment of flagellin, N-terminal domain"/>
    <property type="match status" value="1"/>
</dbReference>
<dbReference type="SUPFAM" id="SSF64518">
    <property type="entry name" value="Phase 1 flagellin"/>
    <property type="match status" value="1"/>
</dbReference>
<dbReference type="RefSeq" id="WP_034740069.1">
    <property type="nucleotide sequence ID" value="NZ_AWFG01000030.1"/>
</dbReference>
<dbReference type="PATRIC" id="fig|1280947.3.peg.2120"/>
<dbReference type="Pfam" id="PF00700">
    <property type="entry name" value="Flagellin_C"/>
    <property type="match status" value="1"/>
</dbReference>
<dbReference type="OrthoDB" id="7312911at2"/>
<sequence>MLRFLSPSSLLASKGLSPEIKAIRERLETTSKETVTGRYEDMTKHLSGRISQAMLGQKAIDDIEQQGVRINIREGRLDLTQRSLEVVQTSVSGLSARMQAAMASEDTASKNATARDSKAALNESFSALNARYGERYLFSGDAATTPPFASVDDLLSDIRQIAITATDEADFAAQLDTYFNSPTGGWRTNIYAGTDTASDPDSVPGTDDSIIQIVSGLAVMALSGADEALPLFNGASNPVFAAAQSLANGQTALTNLRASVGLSQAQVETDKESLSVEKTVLTASFNELTARDQYEAASELKDLESSLEAAYTLTSRLANLTLLNFLR</sequence>
<name>A0A062ULJ7_9PROT</name>
<evidence type="ECO:0000313" key="3">
    <source>
        <dbReference type="Proteomes" id="UP000027190"/>
    </source>
</evidence>
<reference evidence="2 3" key="1">
    <citation type="journal article" date="2014" name="Antonie Van Leeuwenhoek">
        <title>Hyphomonas beringensis sp. nov. and Hyphomonas chukchiensis sp. nov., isolated from surface seawater of the Bering Sea and Chukchi Sea.</title>
        <authorList>
            <person name="Li C."/>
            <person name="Lai Q."/>
            <person name="Li G."/>
            <person name="Dong C."/>
            <person name="Wang J."/>
            <person name="Liao Y."/>
            <person name="Shao Z."/>
        </authorList>
    </citation>
    <scope>NUCLEOTIDE SEQUENCE [LARGE SCALE GENOMIC DNA]</scope>
    <source>
        <strain evidence="2 3">BH-BN04-4</strain>
    </source>
</reference>
<proteinExistence type="predicted"/>
<dbReference type="EMBL" id="AWFG01000030">
    <property type="protein sequence ID" value="KCZ57469.1"/>
    <property type="molecule type" value="Genomic_DNA"/>
</dbReference>